<organism evidence="1 2">
    <name type="scientific">Kouleothrix aurantiaca</name>
    <dbReference type="NCBI Taxonomy" id="186479"/>
    <lineage>
        <taxon>Bacteria</taxon>
        <taxon>Bacillati</taxon>
        <taxon>Chloroflexota</taxon>
        <taxon>Chloroflexia</taxon>
        <taxon>Chloroflexales</taxon>
        <taxon>Roseiflexineae</taxon>
        <taxon>Roseiflexaceae</taxon>
        <taxon>Kouleothrix</taxon>
    </lineage>
</organism>
<sequence>MNVRRATDAEKGWAQTQVTAHHYLHRPVDSRCSILTYVVVAEEQLVGCVMFGRPESTRCYTGRLTYGSVADVRSGRAQYSRWEIINLARLWLAPSIQTGGARYIPNAATHAIGLALKQLVVDYLVAYPPVTLAEPWRLQRVISYCDTRIHHGGVYRAAGFTLVRTNAEGIETWARPLRGLQGHERKVIEKLTDQSARSRGYRSKIAVDQHQFFSLL</sequence>
<comment type="caution">
    <text evidence="1">The sequence shown here is derived from an EMBL/GenBank/DDBJ whole genome shotgun (WGS) entry which is preliminary data.</text>
</comment>
<dbReference type="Proteomes" id="UP000050509">
    <property type="component" value="Unassembled WGS sequence"/>
</dbReference>
<reference evidence="1 2" key="1">
    <citation type="submission" date="2015-09" db="EMBL/GenBank/DDBJ databases">
        <title>Draft genome sequence of Kouleothrix aurantiaca JCM 19913.</title>
        <authorList>
            <person name="Hemp J."/>
        </authorList>
    </citation>
    <scope>NUCLEOTIDE SEQUENCE [LARGE SCALE GENOMIC DNA]</scope>
    <source>
        <strain evidence="1 2">COM-B</strain>
    </source>
</reference>
<keyword evidence="2" id="KW-1185">Reference proteome</keyword>
<dbReference type="InterPro" id="IPR057895">
    <property type="entry name" value="Mom"/>
</dbReference>
<evidence type="ECO:0000313" key="2">
    <source>
        <dbReference type="Proteomes" id="UP000050509"/>
    </source>
</evidence>
<evidence type="ECO:0000313" key="1">
    <source>
        <dbReference type="EMBL" id="KPV55024.1"/>
    </source>
</evidence>
<dbReference type="Pfam" id="PF25680">
    <property type="entry name" value="Mom"/>
    <property type="match status" value="1"/>
</dbReference>
<dbReference type="EMBL" id="LJCR01000001">
    <property type="protein sequence ID" value="KPV55024.1"/>
    <property type="molecule type" value="Genomic_DNA"/>
</dbReference>
<dbReference type="AlphaFoldDB" id="A0A0P9DYG4"/>
<accession>A0A0P9DYG4</accession>
<proteinExistence type="predicted"/>
<gene>
    <name evidence="1" type="ORF">SE17_00015</name>
</gene>
<protein>
    <submittedName>
        <fullName evidence="1">Uncharacterized protein</fullName>
    </submittedName>
</protein>
<name>A0A0P9DYG4_9CHLR</name>